<gene>
    <name evidence="2" type="ORF">GYMLUDRAFT_553485</name>
</gene>
<name>A0A0D0CZZ0_9AGAR</name>
<dbReference type="AlphaFoldDB" id="A0A0D0CZZ0"/>
<proteinExistence type="predicted"/>
<dbReference type="Proteomes" id="UP000053593">
    <property type="component" value="Unassembled WGS sequence"/>
</dbReference>
<organism evidence="2 3">
    <name type="scientific">Collybiopsis luxurians FD-317 M1</name>
    <dbReference type="NCBI Taxonomy" id="944289"/>
    <lineage>
        <taxon>Eukaryota</taxon>
        <taxon>Fungi</taxon>
        <taxon>Dikarya</taxon>
        <taxon>Basidiomycota</taxon>
        <taxon>Agaricomycotina</taxon>
        <taxon>Agaricomycetes</taxon>
        <taxon>Agaricomycetidae</taxon>
        <taxon>Agaricales</taxon>
        <taxon>Marasmiineae</taxon>
        <taxon>Omphalotaceae</taxon>
        <taxon>Collybiopsis</taxon>
        <taxon>Collybiopsis luxurians</taxon>
    </lineage>
</organism>
<dbReference type="HOGENOM" id="CLU_2223562_0_0_1"/>
<evidence type="ECO:0000259" key="1">
    <source>
        <dbReference type="Pfam" id="PF00583"/>
    </source>
</evidence>
<evidence type="ECO:0000313" key="3">
    <source>
        <dbReference type="Proteomes" id="UP000053593"/>
    </source>
</evidence>
<dbReference type="OrthoDB" id="5372118at2759"/>
<feature type="domain" description="N-acetyltransferase" evidence="1">
    <location>
        <begin position="59"/>
        <end position="105"/>
    </location>
</feature>
<sequence>MSDLRGIAALCFQFAKESVPFVLSEEGPLKEVAMLIRNDQVWVHELQFNFSPPSLEPKIACMVAITEHSQTCATITKIVTSPEYRGIGCARRLVRQVCKYFLNSGK</sequence>
<reference evidence="2 3" key="1">
    <citation type="submission" date="2014-04" db="EMBL/GenBank/DDBJ databases">
        <title>Evolutionary Origins and Diversification of the Mycorrhizal Mutualists.</title>
        <authorList>
            <consortium name="DOE Joint Genome Institute"/>
            <consortium name="Mycorrhizal Genomics Consortium"/>
            <person name="Kohler A."/>
            <person name="Kuo A."/>
            <person name="Nagy L.G."/>
            <person name="Floudas D."/>
            <person name="Copeland A."/>
            <person name="Barry K.W."/>
            <person name="Cichocki N."/>
            <person name="Veneault-Fourrey C."/>
            <person name="LaButti K."/>
            <person name="Lindquist E.A."/>
            <person name="Lipzen A."/>
            <person name="Lundell T."/>
            <person name="Morin E."/>
            <person name="Murat C."/>
            <person name="Riley R."/>
            <person name="Ohm R."/>
            <person name="Sun H."/>
            <person name="Tunlid A."/>
            <person name="Henrissat B."/>
            <person name="Grigoriev I.V."/>
            <person name="Hibbett D.S."/>
            <person name="Martin F."/>
        </authorList>
    </citation>
    <scope>NUCLEOTIDE SEQUENCE [LARGE SCALE GENOMIC DNA]</scope>
    <source>
        <strain evidence="2 3">FD-317 M1</strain>
    </source>
</reference>
<dbReference type="InterPro" id="IPR016181">
    <property type="entry name" value="Acyl_CoA_acyltransferase"/>
</dbReference>
<dbReference type="Pfam" id="PF00583">
    <property type="entry name" value="Acetyltransf_1"/>
    <property type="match status" value="1"/>
</dbReference>
<dbReference type="EMBL" id="KN834768">
    <property type="protein sequence ID" value="KIK62228.1"/>
    <property type="molecule type" value="Genomic_DNA"/>
</dbReference>
<keyword evidence="3" id="KW-1185">Reference proteome</keyword>
<dbReference type="InterPro" id="IPR000182">
    <property type="entry name" value="GNAT_dom"/>
</dbReference>
<evidence type="ECO:0000313" key="2">
    <source>
        <dbReference type="EMBL" id="KIK62228.1"/>
    </source>
</evidence>
<dbReference type="SUPFAM" id="SSF55729">
    <property type="entry name" value="Acyl-CoA N-acyltransferases (Nat)"/>
    <property type="match status" value="1"/>
</dbReference>
<dbReference type="Gene3D" id="3.40.630.30">
    <property type="match status" value="1"/>
</dbReference>
<dbReference type="GO" id="GO:0016747">
    <property type="term" value="F:acyltransferase activity, transferring groups other than amino-acyl groups"/>
    <property type="evidence" value="ECO:0007669"/>
    <property type="project" value="InterPro"/>
</dbReference>
<dbReference type="CDD" id="cd04301">
    <property type="entry name" value="NAT_SF"/>
    <property type="match status" value="1"/>
</dbReference>
<protein>
    <recommendedName>
        <fullName evidence="1">N-acetyltransferase domain-containing protein</fullName>
    </recommendedName>
</protein>
<accession>A0A0D0CZZ0</accession>